<dbReference type="PROSITE" id="PS51186">
    <property type="entry name" value="GNAT"/>
    <property type="match status" value="1"/>
</dbReference>
<gene>
    <name evidence="4" type="ORF">MA04_02915</name>
</gene>
<evidence type="ECO:0000313" key="4">
    <source>
        <dbReference type="EMBL" id="MCU5783615.1"/>
    </source>
</evidence>
<dbReference type="EMBL" id="ARXS01000018">
    <property type="protein sequence ID" value="MCU5783615.1"/>
    <property type="molecule type" value="Genomic_DNA"/>
</dbReference>
<dbReference type="RefSeq" id="WP_262461248.1">
    <property type="nucleotide sequence ID" value="NZ_ARXS01000018.1"/>
</dbReference>
<protein>
    <recommendedName>
        <fullName evidence="3">N-acetyltransferase domain-containing protein</fullName>
    </recommendedName>
</protein>
<dbReference type="Proteomes" id="UP001064106">
    <property type="component" value="Unassembled WGS sequence"/>
</dbReference>
<proteinExistence type="predicted"/>
<reference evidence="4" key="1">
    <citation type="submission" date="2012-09" db="EMBL/GenBank/DDBJ databases">
        <title>Genome Sequence of alkane-degrading Bacterium Alcanivorax balearicus MACL04.</title>
        <authorList>
            <person name="Lai Q."/>
            <person name="Shao Z."/>
        </authorList>
    </citation>
    <scope>NUCLEOTIDE SEQUENCE</scope>
    <source>
        <strain evidence="4">MACL04</strain>
    </source>
</reference>
<name>A0ABT2R1F9_9GAMM</name>
<comment type="caution">
    <text evidence="4">The sequence shown here is derived from an EMBL/GenBank/DDBJ whole genome shotgun (WGS) entry which is preliminary data.</text>
</comment>
<accession>A0ABT2R1F9</accession>
<evidence type="ECO:0000256" key="2">
    <source>
        <dbReference type="ARBA" id="ARBA00023315"/>
    </source>
</evidence>
<evidence type="ECO:0000313" key="5">
    <source>
        <dbReference type="Proteomes" id="UP001064106"/>
    </source>
</evidence>
<dbReference type="CDD" id="cd04301">
    <property type="entry name" value="NAT_SF"/>
    <property type="match status" value="1"/>
</dbReference>
<dbReference type="InterPro" id="IPR016181">
    <property type="entry name" value="Acyl_CoA_acyltransferase"/>
</dbReference>
<keyword evidence="5" id="KW-1185">Reference proteome</keyword>
<dbReference type="SUPFAM" id="SSF55729">
    <property type="entry name" value="Acyl-CoA N-acyltransferases (Nat)"/>
    <property type="match status" value="1"/>
</dbReference>
<organism evidence="4 5">
    <name type="scientific">Alloalcanivorax balearicus MACL04</name>
    <dbReference type="NCBI Taxonomy" id="1177182"/>
    <lineage>
        <taxon>Bacteria</taxon>
        <taxon>Pseudomonadati</taxon>
        <taxon>Pseudomonadota</taxon>
        <taxon>Gammaproteobacteria</taxon>
        <taxon>Oceanospirillales</taxon>
        <taxon>Alcanivoracaceae</taxon>
        <taxon>Alloalcanivorax</taxon>
    </lineage>
</organism>
<dbReference type="Pfam" id="PF00583">
    <property type="entry name" value="Acetyltransf_1"/>
    <property type="match status" value="1"/>
</dbReference>
<dbReference type="InterPro" id="IPR050680">
    <property type="entry name" value="YpeA/RimI_acetyltransf"/>
</dbReference>
<dbReference type="Gene3D" id="3.40.630.30">
    <property type="match status" value="1"/>
</dbReference>
<evidence type="ECO:0000259" key="3">
    <source>
        <dbReference type="PROSITE" id="PS51186"/>
    </source>
</evidence>
<sequence>MIDTQLRTVTDADTEILLAIYISTRREEVAQTGWPESRQQAFLAMQARAQHEHYARHYPEAERSLILVEGKVAGRLYVGHWQREIRIVDIALLPTFRGAGIGSRLLQALQERARTDGKPLSIHVEKTHPALRLYQRLGFTQQEDKGVYLLMDWRPGD</sequence>
<keyword evidence="2" id="KW-0012">Acyltransferase</keyword>
<dbReference type="InterPro" id="IPR000182">
    <property type="entry name" value="GNAT_dom"/>
</dbReference>
<keyword evidence="1" id="KW-0808">Transferase</keyword>
<feature type="domain" description="N-acetyltransferase" evidence="3">
    <location>
        <begin position="4"/>
        <end position="157"/>
    </location>
</feature>
<dbReference type="PANTHER" id="PTHR43420">
    <property type="entry name" value="ACETYLTRANSFERASE"/>
    <property type="match status" value="1"/>
</dbReference>
<evidence type="ECO:0000256" key="1">
    <source>
        <dbReference type="ARBA" id="ARBA00022679"/>
    </source>
</evidence>